<proteinExistence type="predicted"/>
<dbReference type="GO" id="GO:0005085">
    <property type="term" value="F:guanyl-nucleotide exchange factor activity"/>
    <property type="evidence" value="ECO:0007669"/>
    <property type="project" value="InterPro"/>
</dbReference>
<protein>
    <submittedName>
        <fullName evidence="2">Uncharacterized protein</fullName>
    </submittedName>
</protein>
<dbReference type="InParanoid" id="A0A6I8U492"/>
<sequence>MCKLERKGELVYLLWRGDDAKLTFGKKFGIYAFLFTDLIVLTKGDETYLVTDYCPRALLTVNSGDIVPQLPTKKMQAIGKHLIIMTLMENHEGKTIEMIINCPSETERERWLKMTEPLSSEIPTRRSTSSGTENLLE</sequence>
<reference evidence="2 3" key="1">
    <citation type="submission" date="2017-06" db="EMBL/GenBank/DDBJ databases">
        <title>Aedes aegypti genome working group (AGWG) sequencing and assembly.</title>
        <authorList>
            <consortium name="Aedes aegypti Genome Working Group (AGWG)"/>
            <person name="Matthews B.J."/>
        </authorList>
    </citation>
    <scope>NUCLEOTIDE SEQUENCE [LARGE SCALE GENOMIC DNA]</scope>
    <source>
        <strain evidence="2 3">LVP_AGWG</strain>
    </source>
</reference>
<dbReference type="EnsemblMetazoa" id="AAEL024405-RA">
    <property type="protein sequence ID" value="AAEL024405-PA"/>
    <property type="gene ID" value="AAEL024405"/>
</dbReference>
<evidence type="ECO:0000313" key="3">
    <source>
        <dbReference type="Proteomes" id="UP000008820"/>
    </source>
</evidence>
<dbReference type="InterPro" id="IPR047271">
    <property type="entry name" value="Ephexin-like"/>
</dbReference>
<dbReference type="OrthoDB" id="27593at2759"/>
<dbReference type="PANTHER" id="PTHR12845">
    <property type="entry name" value="GUANINE NUCLEOTIDE EXCHANGE FACTOR"/>
    <property type="match status" value="1"/>
</dbReference>
<organism evidence="2 3">
    <name type="scientific">Aedes aegypti</name>
    <name type="common">Yellowfever mosquito</name>
    <name type="synonym">Culex aegypti</name>
    <dbReference type="NCBI Taxonomy" id="7159"/>
    <lineage>
        <taxon>Eukaryota</taxon>
        <taxon>Metazoa</taxon>
        <taxon>Ecdysozoa</taxon>
        <taxon>Arthropoda</taxon>
        <taxon>Hexapoda</taxon>
        <taxon>Insecta</taxon>
        <taxon>Pterygota</taxon>
        <taxon>Neoptera</taxon>
        <taxon>Endopterygota</taxon>
        <taxon>Diptera</taxon>
        <taxon>Nematocera</taxon>
        <taxon>Culicoidea</taxon>
        <taxon>Culicidae</taxon>
        <taxon>Culicinae</taxon>
        <taxon>Aedini</taxon>
        <taxon>Aedes</taxon>
        <taxon>Stegomyia</taxon>
    </lineage>
</organism>
<dbReference type="Proteomes" id="UP000008820">
    <property type="component" value="Chromosome 1"/>
</dbReference>
<dbReference type="CDD" id="cd01221">
    <property type="entry name" value="PH_ephexin"/>
    <property type="match status" value="1"/>
</dbReference>
<accession>A0A6I8U492</accession>
<evidence type="ECO:0000313" key="2">
    <source>
        <dbReference type="EnsemblMetazoa" id="AAEL024405-PA"/>
    </source>
</evidence>
<dbReference type="AlphaFoldDB" id="A0A6I8U492"/>
<keyword evidence="3" id="KW-1185">Reference proteome</keyword>
<evidence type="ECO:0000256" key="1">
    <source>
        <dbReference type="SAM" id="MobiDB-lite"/>
    </source>
</evidence>
<reference evidence="2" key="2">
    <citation type="submission" date="2020-05" db="UniProtKB">
        <authorList>
            <consortium name="EnsemblMetazoa"/>
        </authorList>
    </citation>
    <scope>IDENTIFICATION</scope>
    <source>
        <strain evidence="2">LVP_AGWG</strain>
    </source>
</reference>
<dbReference type="InterPro" id="IPR047270">
    <property type="entry name" value="PH_ephexin"/>
</dbReference>
<feature type="compositionally biased region" description="Polar residues" evidence="1">
    <location>
        <begin position="117"/>
        <end position="137"/>
    </location>
</feature>
<gene>
    <name evidence="2" type="primary">110674232</name>
</gene>
<name>A0A6I8U492_AEDAE</name>
<dbReference type="PANTHER" id="PTHR12845:SF5">
    <property type="entry name" value="EPHEXIN, ISOFORM D"/>
    <property type="match status" value="1"/>
</dbReference>
<feature type="region of interest" description="Disordered" evidence="1">
    <location>
        <begin position="115"/>
        <end position="137"/>
    </location>
</feature>